<gene>
    <name evidence="5" type="ORF">EP51_34930</name>
</gene>
<comment type="similarity">
    <text evidence="1">Belongs to the peptidase S51 family.</text>
</comment>
<evidence type="ECO:0000256" key="3">
    <source>
        <dbReference type="ARBA" id="ARBA00022801"/>
    </source>
</evidence>
<proteinExistence type="inferred from homology"/>
<name>A0A076F1G2_RHOOP</name>
<evidence type="ECO:0000313" key="6">
    <source>
        <dbReference type="Proteomes" id="UP000028488"/>
    </source>
</evidence>
<dbReference type="eggNOG" id="COG3340">
    <property type="taxonomic scope" value="Bacteria"/>
</dbReference>
<evidence type="ECO:0000313" key="5">
    <source>
        <dbReference type="EMBL" id="AII09559.1"/>
    </source>
</evidence>
<dbReference type="Gene3D" id="3.40.50.880">
    <property type="match status" value="1"/>
</dbReference>
<accession>A0A076F1G2</accession>
<dbReference type="RefSeq" id="WP_128641776.1">
    <property type="nucleotide sequence ID" value="NZ_CP008947.1"/>
</dbReference>
<keyword evidence="2" id="KW-0645">Protease</keyword>
<dbReference type="Proteomes" id="UP000028488">
    <property type="component" value="Chromosome"/>
</dbReference>
<keyword evidence="3" id="KW-0378">Hydrolase</keyword>
<protein>
    <submittedName>
        <fullName evidence="5">Peptidase</fullName>
    </submittedName>
</protein>
<dbReference type="GO" id="GO:0006508">
    <property type="term" value="P:proteolysis"/>
    <property type="evidence" value="ECO:0007669"/>
    <property type="project" value="UniProtKB-KW"/>
</dbReference>
<dbReference type="PANTHER" id="PTHR20842:SF0">
    <property type="entry name" value="ALPHA-ASPARTYL DIPEPTIDASE"/>
    <property type="match status" value="1"/>
</dbReference>
<dbReference type="EMBL" id="CP008947">
    <property type="protein sequence ID" value="AII09559.1"/>
    <property type="molecule type" value="Genomic_DNA"/>
</dbReference>
<dbReference type="GO" id="GO:0008236">
    <property type="term" value="F:serine-type peptidase activity"/>
    <property type="evidence" value="ECO:0007669"/>
    <property type="project" value="UniProtKB-KW"/>
</dbReference>
<evidence type="ECO:0000256" key="1">
    <source>
        <dbReference type="ARBA" id="ARBA00006534"/>
    </source>
</evidence>
<reference evidence="5 6" key="1">
    <citation type="submission" date="2014-07" db="EMBL/GenBank/DDBJ databases">
        <title>Genome Sequence of Rhodococcus opacus Strain R7, a Biodegrader of Mono- and Polycyclic Aromatic Hydrocarbons.</title>
        <authorList>
            <person name="Di Gennaro P."/>
            <person name="Zampolli J."/>
            <person name="Presti I."/>
            <person name="Cappelletti M."/>
            <person name="D'Ursi P."/>
            <person name="Orro A."/>
            <person name="Mezzelani A."/>
            <person name="Milanesi L."/>
        </authorList>
    </citation>
    <scope>NUCLEOTIDE SEQUENCE [LARGE SCALE GENOMIC DNA]</scope>
    <source>
        <strain evidence="5 6">R7</strain>
    </source>
</reference>
<dbReference type="SUPFAM" id="SSF52317">
    <property type="entry name" value="Class I glutamine amidotransferase-like"/>
    <property type="match status" value="1"/>
</dbReference>
<evidence type="ECO:0000256" key="4">
    <source>
        <dbReference type="ARBA" id="ARBA00022825"/>
    </source>
</evidence>
<dbReference type="Pfam" id="PF03575">
    <property type="entry name" value="Peptidase_S51"/>
    <property type="match status" value="1"/>
</dbReference>
<sequence>MRLFLSSYRFGADPARLLSLVGRPGRVGVIAAAADAWPRTARTSAVVSDVMPLTRLGFSPEEVDLRDYIGSDGHARSAALKERLDGFGMLWVRGGNTFVLRAQMARSGADRVIPELLRSDSLVYAGYSAGACVMTPTLHGLDSSDDPAEVVATCGMEPLWDGLGVVRFAIVPHHPPAELSGAEDAVPLEDAAAVRRTVNALRLAGVEYRTLTDDQAIVVNGDRTELV</sequence>
<dbReference type="AlphaFoldDB" id="A0A076F1G2"/>
<keyword evidence="4" id="KW-0720">Serine protease</keyword>
<evidence type="ECO:0000256" key="2">
    <source>
        <dbReference type="ARBA" id="ARBA00022670"/>
    </source>
</evidence>
<organism evidence="5 6">
    <name type="scientific">Rhodococcus opacus</name>
    <name type="common">Nocardia opaca</name>
    <dbReference type="NCBI Taxonomy" id="37919"/>
    <lineage>
        <taxon>Bacteria</taxon>
        <taxon>Bacillati</taxon>
        <taxon>Actinomycetota</taxon>
        <taxon>Actinomycetes</taxon>
        <taxon>Mycobacteriales</taxon>
        <taxon>Nocardiaceae</taxon>
        <taxon>Rhodococcus</taxon>
    </lineage>
</organism>
<dbReference type="PANTHER" id="PTHR20842">
    <property type="entry name" value="PROTEASE S51 ALPHA-ASPARTYL DIPEPTIDASE"/>
    <property type="match status" value="1"/>
</dbReference>
<dbReference type="InterPro" id="IPR005320">
    <property type="entry name" value="Peptidase_S51"/>
</dbReference>
<dbReference type="InterPro" id="IPR029062">
    <property type="entry name" value="Class_I_gatase-like"/>
</dbReference>